<dbReference type="GO" id="GO:0071555">
    <property type="term" value="P:cell wall organization"/>
    <property type="evidence" value="ECO:0007669"/>
    <property type="project" value="TreeGrafter"/>
</dbReference>
<proteinExistence type="predicted"/>
<dbReference type="AlphaFoldDB" id="A0A0W8IE25"/>
<sequence>MIESIGLKGYRLGDAQFSPQHANFIVNLGQATSGDVLQLVELARKRIWEELGHLLRTEVRYLPSKGRIRPADESCGR</sequence>
<evidence type="ECO:0000259" key="2">
    <source>
        <dbReference type="Pfam" id="PF02873"/>
    </source>
</evidence>
<dbReference type="SUPFAM" id="SSF56194">
    <property type="entry name" value="Uridine diphospho-N-Acetylenolpyruvylglucosamine reductase, MurB, C-terminal domain"/>
    <property type="match status" value="1"/>
</dbReference>
<reference evidence="4" key="1">
    <citation type="submission" date="2015-12" db="EMBL/GenBank/DDBJ databases">
        <authorList>
            <person name="Nair G.R."/>
            <person name="Kaur G."/>
            <person name="Mayilraj S."/>
        </authorList>
    </citation>
    <scope>NUCLEOTIDE SEQUENCE [LARGE SCALE GENOMIC DNA]</scope>
    <source>
        <strain evidence="4">CD08_7</strain>
    </source>
</reference>
<name>A0A0W8IE25_9MICC</name>
<keyword evidence="4" id="KW-1185">Reference proteome</keyword>
<organism evidence="3 4">
    <name type="scientific">Nesterenkonia jeotgali</name>
    <dbReference type="NCBI Taxonomy" id="317018"/>
    <lineage>
        <taxon>Bacteria</taxon>
        <taxon>Bacillati</taxon>
        <taxon>Actinomycetota</taxon>
        <taxon>Actinomycetes</taxon>
        <taxon>Micrococcales</taxon>
        <taxon>Micrococcaceae</taxon>
        <taxon>Nesterenkonia</taxon>
    </lineage>
</organism>
<dbReference type="Proteomes" id="UP000054023">
    <property type="component" value="Unassembled WGS sequence"/>
</dbReference>
<evidence type="ECO:0000313" key="4">
    <source>
        <dbReference type="Proteomes" id="UP000054023"/>
    </source>
</evidence>
<accession>A0A0W8IE25</accession>
<dbReference type="GO" id="GO:0005829">
    <property type="term" value="C:cytosol"/>
    <property type="evidence" value="ECO:0007669"/>
    <property type="project" value="TreeGrafter"/>
</dbReference>
<feature type="domain" description="UDP-N-acetylenolpyruvoylglucosamine reductase C-terminal" evidence="2">
    <location>
        <begin position="1"/>
        <end position="61"/>
    </location>
</feature>
<dbReference type="Gene3D" id="3.90.78.10">
    <property type="entry name" value="UDP-N-acetylenolpyruvoylglucosamine reductase, C-terminal domain"/>
    <property type="match status" value="1"/>
</dbReference>
<dbReference type="PANTHER" id="PTHR21071:SF4">
    <property type="entry name" value="UDP-N-ACETYLENOLPYRUVOYLGLUCOSAMINE REDUCTASE"/>
    <property type="match status" value="1"/>
</dbReference>
<dbReference type="EMBL" id="LQBM01000004">
    <property type="protein sequence ID" value="KUG58195.1"/>
    <property type="molecule type" value="Genomic_DNA"/>
</dbReference>
<dbReference type="InterPro" id="IPR011601">
    <property type="entry name" value="MurB_C"/>
</dbReference>
<dbReference type="InterPro" id="IPR003170">
    <property type="entry name" value="MurB"/>
</dbReference>
<dbReference type="GO" id="GO:0050660">
    <property type="term" value="F:flavin adenine dinucleotide binding"/>
    <property type="evidence" value="ECO:0007669"/>
    <property type="project" value="TreeGrafter"/>
</dbReference>
<dbReference type="GO" id="GO:0008762">
    <property type="term" value="F:UDP-N-acetylmuramate dehydrogenase activity"/>
    <property type="evidence" value="ECO:0007669"/>
    <property type="project" value="InterPro"/>
</dbReference>
<dbReference type="Pfam" id="PF02873">
    <property type="entry name" value="MurB_C"/>
    <property type="match status" value="1"/>
</dbReference>
<protein>
    <recommendedName>
        <fullName evidence="2">UDP-N-acetylenolpyruvoylglucosamine reductase C-terminal domain-containing protein</fullName>
    </recommendedName>
</protein>
<evidence type="ECO:0000256" key="1">
    <source>
        <dbReference type="ARBA" id="ARBA00001974"/>
    </source>
</evidence>
<dbReference type="PANTHER" id="PTHR21071">
    <property type="entry name" value="UDP-N-ACETYLENOLPYRUVOYLGLUCOSAMINE REDUCTASE"/>
    <property type="match status" value="1"/>
</dbReference>
<gene>
    <name evidence="3" type="ORF">AVL63_06925</name>
</gene>
<dbReference type="InterPro" id="IPR036635">
    <property type="entry name" value="MurB_C_sf"/>
</dbReference>
<comment type="caution">
    <text evidence="3">The sequence shown here is derived from an EMBL/GenBank/DDBJ whole genome shotgun (WGS) entry which is preliminary data.</text>
</comment>
<comment type="cofactor">
    <cofactor evidence="1">
        <name>FAD</name>
        <dbReference type="ChEBI" id="CHEBI:57692"/>
    </cofactor>
</comment>
<evidence type="ECO:0000313" key="3">
    <source>
        <dbReference type="EMBL" id="KUG58195.1"/>
    </source>
</evidence>
<dbReference type="STRING" id="317018.AVL63_06925"/>